<feature type="signal peptide" evidence="1">
    <location>
        <begin position="1"/>
        <end position="42"/>
    </location>
</feature>
<feature type="non-terminal residue" evidence="2">
    <location>
        <position position="58"/>
    </location>
</feature>
<comment type="caution">
    <text evidence="2">The sequence shown here is derived from an EMBL/GenBank/DDBJ whole genome shotgun (WGS) entry which is preliminary data.</text>
</comment>
<gene>
    <name evidence="2" type="ORF">HU811_27165</name>
</gene>
<evidence type="ECO:0000256" key="1">
    <source>
        <dbReference type="SAM" id="SignalP"/>
    </source>
</evidence>
<organism evidence="2 3">
    <name type="scientific">Pseudomonas tehranensis</name>
    <dbReference type="NCBI Taxonomy" id="2745502"/>
    <lineage>
        <taxon>Bacteria</taxon>
        <taxon>Pseudomonadati</taxon>
        <taxon>Pseudomonadota</taxon>
        <taxon>Gammaproteobacteria</taxon>
        <taxon>Pseudomonadales</taxon>
        <taxon>Pseudomonadaceae</taxon>
        <taxon>Pseudomonas</taxon>
    </lineage>
</organism>
<accession>A0ABR6V238</accession>
<proteinExistence type="predicted"/>
<sequence length="58" mass="6363">MSTPVRFSPGHPTRRTLFNSRHALGLISCSSLALFLPMTASAEGFVDDAKVNLNLRNF</sequence>
<dbReference type="Proteomes" id="UP000617171">
    <property type="component" value="Unassembled WGS sequence"/>
</dbReference>
<keyword evidence="3" id="KW-1185">Reference proteome</keyword>
<keyword evidence="1" id="KW-0732">Signal</keyword>
<name>A0ABR6V238_9PSED</name>
<feature type="chain" id="PRO_5046894459" evidence="1">
    <location>
        <begin position="43"/>
        <end position="58"/>
    </location>
</feature>
<dbReference type="EMBL" id="JABWQV010000500">
    <property type="protein sequence ID" value="MBC3350340.1"/>
    <property type="molecule type" value="Genomic_DNA"/>
</dbReference>
<evidence type="ECO:0000313" key="3">
    <source>
        <dbReference type="Proteomes" id="UP000617171"/>
    </source>
</evidence>
<reference evidence="2 3" key="1">
    <citation type="journal article" date="2020" name="Microorganisms">
        <title>Reliable Identification of Environmental Pseudomonas Isolates Using the rpoD Gene.</title>
        <authorList>
            <consortium name="The Broad Institute Genome Sequencing Platform"/>
            <person name="Girard L."/>
            <person name="Lood C."/>
            <person name="Rokni-Zadeh H."/>
            <person name="van Noort V."/>
            <person name="Lavigne R."/>
            <person name="De Mot R."/>
        </authorList>
    </citation>
    <scope>NUCLEOTIDE SEQUENCE [LARGE SCALE GENOMIC DNA]</scope>
    <source>
        <strain evidence="2 3">SWRI196</strain>
    </source>
</reference>
<protein>
    <submittedName>
        <fullName evidence="2">Outer membrane porin, OprD family</fullName>
    </submittedName>
</protein>
<evidence type="ECO:0000313" key="2">
    <source>
        <dbReference type="EMBL" id="MBC3350340.1"/>
    </source>
</evidence>